<dbReference type="Proteomes" id="UP000249661">
    <property type="component" value="Unassembled WGS sequence"/>
</dbReference>
<protein>
    <submittedName>
        <fullName evidence="1">Uncharacterized protein</fullName>
    </submittedName>
</protein>
<evidence type="ECO:0000313" key="1">
    <source>
        <dbReference type="EMBL" id="RAH67536.1"/>
    </source>
</evidence>
<reference evidence="1" key="1">
    <citation type="submission" date="2018-02" db="EMBL/GenBank/DDBJ databases">
        <title>The genomes of Aspergillus section Nigri reveals drivers in fungal speciation.</title>
        <authorList>
            <consortium name="DOE Joint Genome Institute"/>
            <person name="Vesth T.C."/>
            <person name="Nybo J."/>
            <person name="Theobald S."/>
            <person name="Brandl J."/>
            <person name="Frisvad J.C."/>
            <person name="Nielsen K.F."/>
            <person name="Lyhne E.K."/>
            <person name="Kogle M.E."/>
            <person name="Kuo A."/>
            <person name="Riley R."/>
            <person name="Clum A."/>
            <person name="Nolan M."/>
            <person name="Lipzen A."/>
            <person name="Salamov A."/>
            <person name="Henrissat B."/>
            <person name="Wiebenga A."/>
            <person name="De vries R.P."/>
            <person name="Grigoriev I.V."/>
            <person name="Mortensen U.H."/>
            <person name="Andersen M.R."/>
            <person name="Baker S.E."/>
        </authorList>
    </citation>
    <scope>NUCLEOTIDE SEQUENCE</scope>
    <source>
        <strain evidence="1">CBS 121060</strain>
    </source>
</reference>
<organism evidence="1 2">
    <name type="scientific">Aspergillus aculeatinus CBS 121060</name>
    <dbReference type="NCBI Taxonomy" id="1448322"/>
    <lineage>
        <taxon>Eukaryota</taxon>
        <taxon>Fungi</taxon>
        <taxon>Dikarya</taxon>
        <taxon>Ascomycota</taxon>
        <taxon>Pezizomycotina</taxon>
        <taxon>Eurotiomycetes</taxon>
        <taxon>Eurotiomycetidae</taxon>
        <taxon>Eurotiales</taxon>
        <taxon>Aspergillaceae</taxon>
        <taxon>Aspergillus</taxon>
        <taxon>Aspergillus subgen. Circumdati</taxon>
    </lineage>
</organism>
<gene>
    <name evidence="1" type="ORF">BO66DRAFT_440993</name>
</gene>
<evidence type="ECO:0000313" key="2">
    <source>
        <dbReference type="Proteomes" id="UP000249661"/>
    </source>
</evidence>
<proteinExistence type="predicted"/>
<accession>A0ACD1H288</accession>
<sequence length="94" mass="10170">MSPSSGVAAPTKSSTTATRPNQIREATRLLDEGTIVPHPVQFWDGGLPGVIPGLHALREGKTVRGLSWCSTLKSRADEDEEDDDAVDLRNMIEN</sequence>
<name>A0ACD1H288_9EURO</name>
<dbReference type="EMBL" id="KZ824973">
    <property type="protein sequence ID" value="RAH67536.1"/>
    <property type="molecule type" value="Genomic_DNA"/>
</dbReference>
<keyword evidence="2" id="KW-1185">Reference proteome</keyword>